<evidence type="ECO:0000256" key="1">
    <source>
        <dbReference type="ARBA" id="ARBA00002949"/>
    </source>
</evidence>
<dbReference type="NCBIfam" id="NF006939">
    <property type="entry name" value="PRK09421.1"/>
    <property type="match status" value="1"/>
</dbReference>
<evidence type="ECO:0000256" key="10">
    <source>
        <dbReference type="RuleBase" id="RU363032"/>
    </source>
</evidence>
<evidence type="ECO:0000313" key="14">
    <source>
        <dbReference type="Proteomes" id="UP000001887"/>
    </source>
</evidence>
<reference evidence="13 14" key="1">
    <citation type="journal article" date="2009" name="Stand. Genomic Sci.">
        <title>Complete genome sequence of Pirellula staleyi type strain (ATCC 27377).</title>
        <authorList>
            <person name="Clum A."/>
            <person name="Tindall B.J."/>
            <person name="Sikorski J."/>
            <person name="Ivanova N."/>
            <person name="Mavrommatis K."/>
            <person name="Lucas S."/>
            <person name="Glavina del Rio T."/>
            <person name="Nolan M."/>
            <person name="Chen F."/>
            <person name="Tice H."/>
            <person name="Pitluck S."/>
            <person name="Cheng J.F."/>
            <person name="Chertkov O."/>
            <person name="Brettin T."/>
            <person name="Han C."/>
            <person name="Detter J.C."/>
            <person name="Kuske C."/>
            <person name="Bruce D."/>
            <person name="Goodwin L."/>
            <person name="Ovchinikova G."/>
            <person name="Pati A."/>
            <person name="Mikhailova N."/>
            <person name="Chen A."/>
            <person name="Palaniappan K."/>
            <person name="Land M."/>
            <person name="Hauser L."/>
            <person name="Chang Y.J."/>
            <person name="Jeffries C.D."/>
            <person name="Chain P."/>
            <person name="Rohde M."/>
            <person name="Goker M."/>
            <person name="Bristow J."/>
            <person name="Eisen J.A."/>
            <person name="Markowitz V."/>
            <person name="Hugenholtz P."/>
            <person name="Kyrpides N.C."/>
            <person name="Klenk H.P."/>
            <person name="Lapidus A."/>
        </authorList>
    </citation>
    <scope>NUCLEOTIDE SEQUENCE [LARGE SCALE GENOMIC DNA]</scope>
    <source>
        <strain evidence="14">ATCC 27377 / DSM 6068 / ICPB 4128</strain>
    </source>
</reference>
<keyword evidence="7 10" id="KW-0812">Transmembrane</keyword>
<feature type="domain" description="ABC transmembrane type-1" evidence="12">
    <location>
        <begin position="12"/>
        <end position="220"/>
    </location>
</feature>
<feature type="transmembrane region" description="Helical" evidence="10">
    <location>
        <begin position="91"/>
        <end position="109"/>
    </location>
</feature>
<dbReference type="KEGG" id="psl:Psta_4518"/>
<keyword evidence="6 11" id="KW-0500">Molybdenum</keyword>
<sequence length="233" mass="24674">MATMSDAEWEAIRLTLLVALTAVAFSLPLAMVTGWVLAKWQFPGKFLLETAVHLPLVLPPVVTGYLLLVTLGRQSFIGSLLESQLGLRMVFDWKGAAIASAVVGFPLLVRPIRLAFASVDPRLIEAARTLGASPRDAFLSITLPLSRPGILSGCVLAFARSMGEFGATMMIAGSIPGQTRTVPLMIYAMLDTPGGQATAERLVVASVIIAAAAMLASELLQRYAARQAEGSHG</sequence>
<dbReference type="PANTHER" id="PTHR30183">
    <property type="entry name" value="MOLYBDENUM TRANSPORT SYSTEM PERMEASE PROTEIN MODB"/>
    <property type="match status" value="1"/>
</dbReference>
<keyword evidence="4 10" id="KW-0813">Transport</keyword>
<comment type="function">
    <text evidence="1 11">Part of the binding-protein-dependent transport system for molybdenum; probably responsible for the translocation of the substrate across the membrane.</text>
</comment>
<gene>
    <name evidence="13" type="ordered locus">Psta_4518</name>
</gene>
<dbReference type="EMBL" id="CP001848">
    <property type="protein sequence ID" value="ADB19160.1"/>
    <property type="molecule type" value="Genomic_DNA"/>
</dbReference>
<evidence type="ECO:0000256" key="11">
    <source>
        <dbReference type="RuleBase" id="RU365097"/>
    </source>
</evidence>
<organism evidence="13 14">
    <name type="scientific">Pirellula staleyi (strain ATCC 27377 / DSM 6068 / ICPB 4128)</name>
    <name type="common">Pirella staleyi</name>
    <dbReference type="NCBI Taxonomy" id="530564"/>
    <lineage>
        <taxon>Bacteria</taxon>
        <taxon>Pseudomonadati</taxon>
        <taxon>Planctomycetota</taxon>
        <taxon>Planctomycetia</taxon>
        <taxon>Pirellulales</taxon>
        <taxon>Pirellulaceae</taxon>
        <taxon>Pirellula</taxon>
    </lineage>
</organism>
<dbReference type="HOGENOM" id="CLU_016047_14_3_0"/>
<accession>D2R6V7</accession>
<dbReference type="SUPFAM" id="SSF161098">
    <property type="entry name" value="MetI-like"/>
    <property type="match status" value="1"/>
</dbReference>
<feature type="transmembrane region" description="Helical" evidence="10">
    <location>
        <begin position="12"/>
        <end position="38"/>
    </location>
</feature>
<dbReference type="InterPro" id="IPR035906">
    <property type="entry name" value="MetI-like_sf"/>
</dbReference>
<proteinExistence type="inferred from homology"/>
<dbReference type="eggNOG" id="COG4149">
    <property type="taxonomic scope" value="Bacteria"/>
</dbReference>
<dbReference type="Gene3D" id="1.10.3720.10">
    <property type="entry name" value="MetI-like"/>
    <property type="match status" value="1"/>
</dbReference>
<dbReference type="PANTHER" id="PTHR30183:SF3">
    <property type="entry name" value="MOLYBDENUM TRANSPORT SYSTEM PERMEASE PROTEIN MODB"/>
    <property type="match status" value="1"/>
</dbReference>
<name>D2R6V7_PIRSD</name>
<feature type="transmembrane region" description="Helical" evidence="10">
    <location>
        <begin position="137"/>
        <end position="159"/>
    </location>
</feature>
<evidence type="ECO:0000256" key="9">
    <source>
        <dbReference type="ARBA" id="ARBA00023136"/>
    </source>
</evidence>
<dbReference type="AlphaFoldDB" id="D2R6V7"/>
<keyword evidence="8 10" id="KW-1133">Transmembrane helix</keyword>
<evidence type="ECO:0000313" key="13">
    <source>
        <dbReference type="EMBL" id="ADB19160.1"/>
    </source>
</evidence>
<evidence type="ECO:0000256" key="5">
    <source>
        <dbReference type="ARBA" id="ARBA00022475"/>
    </source>
</evidence>
<dbReference type="Pfam" id="PF00528">
    <property type="entry name" value="BPD_transp_1"/>
    <property type="match status" value="1"/>
</dbReference>
<dbReference type="STRING" id="530564.Psta_4518"/>
<keyword evidence="14" id="KW-1185">Reference proteome</keyword>
<evidence type="ECO:0000256" key="6">
    <source>
        <dbReference type="ARBA" id="ARBA00022505"/>
    </source>
</evidence>
<dbReference type="PROSITE" id="PS50928">
    <property type="entry name" value="ABC_TM1"/>
    <property type="match status" value="1"/>
</dbReference>
<evidence type="ECO:0000256" key="3">
    <source>
        <dbReference type="ARBA" id="ARBA00007069"/>
    </source>
</evidence>
<dbReference type="GO" id="GO:0015098">
    <property type="term" value="F:molybdate ion transmembrane transporter activity"/>
    <property type="evidence" value="ECO:0007669"/>
    <property type="project" value="UniProtKB-UniRule"/>
</dbReference>
<evidence type="ECO:0000256" key="7">
    <source>
        <dbReference type="ARBA" id="ARBA00022692"/>
    </source>
</evidence>
<dbReference type="CDD" id="cd06261">
    <property type="entry name" value="TM_PBP2"/>
    <property type="match status" value="1"/>
</dbReference>
<comment type="similarity">
    <text evidence="3 11">Belongs to the binding-protein-dependent transport system permease family. CysTW subfamily.</text>
</comment>
<evidence type="ECO:0000259" key="12">
    <source>
        <dbReference type="PROSITE" id="PS50928"/>
    </source>
</evidence>
<dbReference type="InterPro" id="IPR000515">
    <property type="entry name" value="MetI-like"/>
</dbReference>
<comment type="subcellular location">
    <subcellularLocation>
        <location evidence="2 10">Cell membrane</location>
        <topology evidence="2 10">Multi-pass membrane protein</topology>
    </subcellularLocation>
</comment>
<protein>
    <recommendedName>
        <fullName evidence="11">Molybdenum transport system permease</fullName>
    </recommendedName>
</protein>
<dbReference type="Proteomes" id="UP000001887">
    <property type="component" value="Chromosome"/>
</dbReference>
<dbReference type="NCBIfam" id="TIGR02141">
    <property type="entry name" value="modB_ABC"/>
    <property type="match status" value="1"/>
</dbReference>
<feature type="transmembrane region" description="Helical" evidence="10">
    <location>
        <begin position="50"/>
        <end position="71"/>
    </location>
</feature>
<keyword evidence="9 10" id="KW-0472">Membrane</keyword>
<evidence type="ECO:0000256" key="2">
    <source>
        <dbReference type="ARBA" id="ARBA00004651"/>
    </source>
</evidence>
<feature type="transmembrane region" description="Helical" evidence="10">
    <location>
        <begin position="202"/>
        <end position="220"/>
    </location>
</feature>
<evidence type="ECO:0000256" key="8">
    <source>
        <dbReference type="ARBA" id="ARBA00022989"/>
    </source>
</evidence>
<keyword evidence="5 11" id="KW-1003">Cell membrane</keyword>
<dbReference type="GO" id="GO:0005886">
    <property type="term" value="C:plasma membrane"/>
    <property type="evidence" value="ECO:0007669"/>
    <property type="project" value="UniProtKB-SubCell"/>
</dbReference>
<dbReference type="InterPro" id="IPR011867">
    <property type="entry name" value="ModB_ABC"/>
</dbReference>
<evidence type="ECO:0000256" key="4">
    <source>
        <dbReference type="ARBA" id="ARBA00022448"/>
    </source>
</evidence>